<feature type="compositionally biased region" description="Polar residues" evidence="1">
    <location>
        <begin position="593"/>
        <end position="608"/>
    </location>
</feature>
<feature type="compositionally biased region" description="Basic and acidic residues" evidence="1">
    <location>
        <begin position="966"/>
        <end position="975"/>
    </location>
</feature>
<organism evidence="2 3">
    <name type="scientific">Dendryphion nanum</name>
    <dbReference type="NCBI Taxonomy" id="256645"/>
    <lineage>
        <taxon>Eukaryota</taxon>
        <taxon>Fungi</taxon>
        <taxon>Dikarya</taxon>
        <taxon>Ascomycota</taxon>
        <taxon>Pezizomycotina</taxon>
        <taxon>Dothideomycetes</taxon>
        <taxon>Pleosporomycetidae</taxon>
        <taxon>Pleosporales</taxon>
        <taxon>Torulaceae</taxon>
        <taxon>Dendryphion</taxon>
    </lineage>
</organism>
<keyword evidence="3" id="KW-1185">Reference proteome</keyword>
<feature type="compositionally biased region" description="Acidic residues" evidence="1">
    <location>
        <begin position="1036"/>
        <end position="1050"/>
    </location>
</feature>
<feature type="compositionally biased region" description="Acidic residues" evidence="1">
    <location>
        <begin position="278"/>
        <end position="290"/>
    </location>
</feature>
<feature type="region of interest" description="Disordered" evidence="1">
    <location>
        <begin position="1165"/>
        <end position="1225"/>
    </location>
</feature>
<feature type="compositionally biased region" description="Low complexity" evidence="1">
    <location>
        <begin position="243"/>
        <end position="254"/>
    </location>
</feature>
<feature type="compositionally biased region" description="Basic and acidic residues" evidence="1">
    <location>
        <begin position="1051"/>
        <end position="1063"/>
    </location>
</feature>
<dbReference type="Proteomes" id="UP000700596">
    <property type="component" value="Unassembled WGS sequence"/>
</dbReference>
<gene>
    <name evidence="2" type="ORF">B0J11DRAFT_612542</name>
</gene>
<feature type="region of interest" description="Disordered" evidence="1">
    <location>
        <begin position="901"/>
        <end position="1150"/>
    </location>
</feature>
<feature type="region of interest" description="Disordered" evidence="1">
    <location>
        <begin position="661"/>
        <end position="771"/>
    </location>
</feature>
<comment type="caution">
    <text evidence="2">The sequence shown here is derived from an EMBL/GenBank/DDBJ whole genome shotgun (WGS) entry which is preliminary data.</text>
</comment>
<proteinExistence type="predicted"/>
<evidence type="ECO:0000313" key="2">
    <source>
        <dbReference type="EMBL" id="KAH7132443.1"/>
    </source>
</evidence>
<feature type="compositionally biased region" description="Acidic residues" evidence="1">
    <location>
        <begin position="795"/>
        <end position="822"/>
    </location>
</feature>
<feature type="compositionally biased region" description="Basic and acidic residues" evidence="1">
    <location>
        <begin position="139"/>
        <end position="163"/>
    </location>
</feature>
<feature type="compositionally biased region" description="Polar residues" evidence="1">
    <location>
        <begin position="374"/>
        <end position="393"/>
    </location>
</feature>
<dbReference type="AlphaFoldDB" id="A0A9P9E7N8"/>
<feature type="compositionally biased region" description="Polar residues" evidence="1">
    <location>
        <begin position="1092"/>
        <end position="1121"/>
    </location>
</feature>
<feature type="compositionally biased region" description="Polar residues" evidence="1">
    <location>
        <begin position="938"/>
        <end position="947"/>
    </location>
</feature>
<name>A0A9P9E7N8_9PLEO</name>
<feature type="compositionally biased region" description="Low complexity" evidence="1">
    <location>
        <begin position="949"/>
        <end position="960"/>
    </location>
</feature>
<feature type="compositionally biased region" description="Polar residues" evidence="1">
    <location>
        <begin position="1002"/>
        <end position="1013"/>
    </location>
</feature>
<feature type="compositionally biased region" description="Polar residues" evidence="1">
    <location>
        <begin position="164"/>
        <end position="177"/>
    </location>
</feature>
<protein>
    <recommendedName>
        <fullName evidence="4">Nucleolar protein Dnt1-like N-terminal domain-containing protein</fullName>
    </recommendedName>
</protein>
<feature type="compositionally biased region" description="Basic and acidic residues" evidence="1">
    <location>
        <begin position="183"/>
        <end position="193"/>
    </location>
</feature>
<feature type="compositionally biased region" description="Polar residues" evidence="1">
    <location>
        <begin position="472"/>
        <end position="502"/>
    </location>
</feature>
<feature type="compositionally biased region" description="Acidic residues" evidence="1">
    <location>
        <begin position="446"/>
        <end position="456"/>
    </location>
</feature>
<dbReference type="OrthoDB" id="6365676at2759"/>
<evidence type="ECO:0000313" key="3">
    <source>
        <dbReference type="Proteomes" id="UP000700596"/>
    </source>
</evidence>
<evidence type="ECO:0000256" key="1">
    <source>
        <dbReference type="SAM" id="MobiDB-lite"/>
    </source>
</evidence>
<feature type="compositionally biased region" description="Polar residues" evidence="1">
    <location>
        <begin position="740"/>
        <end position="771"/>
    </location>
</feature>
<feature type="compositionally biased region" description="Basic and acidic residues" evidence="1">
    <location>
        <begin position="569"/>
        <end position="585"/>
    </location>
</feature>
<dbReference type="EMBL" id="JAGMWT010000003">
    <property type="protein sequence ID" value="KAH7132443.1"/>
    <property type="molecule type" value="Genomic_DNA"/>
</dbReference>
<feature type="compositionally biased region" description="Low complexity" evidence="1">
    <location>
        <begin position="716"/>
        <end position="728"/>
    </location>
</feature>
<feature type="compositionally biased region" description="Polar residues" evidence="1">
    <location>
        <begin position="1165"/>
        <end position="1185"/>
    </location>
</feature>
<evidence type="ECO:0008006" key="4">
    <source>
        <dbReference type="Google" id="ProtNLM"/>
    </source>
</evidence>
<accession>A0A9P9E7N8</accession>
<feature type="compositionally biased region" description="Basic and acidic residues" evidence="1">
    <location>
        <begin position="255"/>
        <end position="265"/>
    </location>
</feature>
<feature type="region of interest" description="Disordered" evidence="1">
    <location>
        <begin position="219"/>
        <end position="620"/>
    </location>
</feature>
<feature type="region of interest" description="Disordered" evidence="1">
    <location>
        <begin position="128"/>
        <end position="204"/>
    </location>
</feature>
<feature type="compositionally biased region" description="Basic residues" evidence="1">
    <location>
        <begin position="348"/>
        <end position="360"/>
    </location>
</feature>
<reference evidence="2" key="1">
    <citation type="journal article" date="2021" name="Nat. Commun.">
        <title>Genetic determinants of endophytism in the Arabidopsis root mycobiome.</title>
        <authorList>
            <person name="Mesny F."/>
            <person name="Miyauchi S."/>
            <person name="Thiergart T."/>
            <person name="Pickel B."/>
            <person name="Atanasova L."/>
            <person name="Karlsson M."/>
            <person name="Huettel B."/>
            <person name="Barry K.W."/>
            <person name="Haridas S."/>
            <person name="Chen C."/>
            <person name="Bauer D."/>
            <person name="Andreopoulos W."/>
            <person name="Pangilinan J."/>
            <person name="LaButti K."/>
            <person name="Riley R."/>
            <person name="Lipzen A."/>
            <person name="Clum A."/>
            <person name="Drula E."/>
            <person name="Henrissat B."/>
            <person name="Kohler A."/>
            <person name="Grigoriev I.V."/>
            <person name="Martin F.M."/>
            <person name="Hacquard S."/>
        </authorList>
    </citation>
    <scope>NUCLEOTIDE SEQUENCE</scope>
    <source>
        <strain evidence="2">MPI-CAGE-CH-0243</strain>
    </source>
</reference>
<sequence>MAATTSRMRLTIDVLSLADEDSYGPGQYREAALAALKGRRFALPVQVDHTFEQVWSQIEERYKRNYLKPHEAACFTIKNLQDAYECDLDLGDTVASIFEGETDPKKRLIKVIPTFTYRDFSLPFDSNLRPASAQKRHRELHEEHASKRRRTGDQTREYGDHNRTQTQLLPSTESEYSANGDPRNGHIHTDRSINRPRSSKSRGSIECVQAAITGQREFSLSVKSESPELGLPTLRTIPDVRESPCAPSSAPSVSLHEDRNEHESEAGTEVDLQNQAEDPIEDIDMDDDLSETNLPTAEPNRKDANPGYEHSPESLDSQPLPIPPAVAAPPRKNIYEISVSPQPFGTARKPRNTYSRRHPLRTPSSTVKKDIMHSRNSGKASPKSSDAGRSTSKAHAFKFSKPVPDEIVSTQDGSAHGALREQSPFHAKKSLSMVHQGRNPRKNDSSDVEVDYDGEDITPSSNGRSKKPTNLPKPSQKSYKMPTGTSIHNSTATRTTAQSPVAQSMALAANGAEDIASPASRRGRLSPQVVIHPKPATISSDNNHLGAARSSALRSENAMVGRHASSTPLRDDPEEAARALQEFRKSKIAPPTTAESITANIIHNSSGDKPNRMPKRTAIPLPDNIRHRYAGTSSASPVPLSKHVKAQTERIVKAAKALPAIPSQPVDPSNVFHKPGKLVPNNLNHRKSDLTSASPAPNPRRSQIPLPDNIRHRFESASSTSPVSKNSSPANKKVVHEVQGPSTVPVSTQNSSTNANAGDFQQNGNLHPTHTTLGATAKDVVELSSANPSSSSDSLESEDEEDEDDEQGQDNETIQEEFDSIADVEMKRGATRTIDSYAHDRNLDQANFEASKPPSAPPDQHHPSLPPQLTGPINISRDHEDNHIAQADGNLIQNGTVIAGEEAATRLQSPTSAEPSVREPGNTQAWSFARVGPHSDTLHSSVQQAVSNPLLSRPLSRSPSAVGIKPDVEIEKDIESESASEADSNQSSPDAPTRSARLLSIHSPTPENLGSGQDSSNSSSDSDSETEAPKKPANDDNSETSESSSDESSSDDEHAQDDIEDKGTNMSNRDTTMGAAPPSSPPPMPTPIRQAVPSSQVRVPSTSQALPGSSQVPLAGSQSVHTPWKAPQRYTTTAGAASARGSAARSNSSRYGFLSLKEQALIARSTPTTAQKAKNFDPSSQSMARLSSKKLKKIDLSASEDDSSSDSDSDSDGVAQKTKEGCQVI</sequence>
<feature type="compositionally biased region" description="Low complexity" evidence="1">
    <location>
        <begin position="1131"/>
        <end position="1150"/>
    </location>
</feature>
<feature type="compositionally biased region" description="Acidic residues" evidence="1">
    <location>
        <begin position="1198"/>
        <end position="1211"/>
    </location>
</feature>
<feature type="region of interest" description="Disordered" evidence="1">
    <location>
        <begin position="783"/>
        <end position="882"/>
    </location>
</feature>